<feature type="region of interest" description="Disordered" evidence="1">
    <location>
        <begin position="1"/>
        <end position="60"/>
    </location>
</feature>
<evidence type="ECO:0000256" key="1">
    <source>
        <dbReference type="SAM" id="MobiDB-lite"/>
    </source>
</evidence>
<dbReference type="EMBL" id="VSSQ01008365">
    <property type="protein sequence ID" value="MPM38672.1"/>
    <property type="molecule type" value="Genomic_DNA"/>
</dbReference>
<protein>
    <submittedName>
        <fullName evidence="2">Uncharacterized protein</fullName>
    </submittedName>
</protein>
<dbReference type="AlphaFoldDB" id="A0A644ZCQ0"/>
<comment type="caution">
    <text evidence="2">The sequence shown here is derived from an EMBL/GenBank/DDBJ whole genome shotgun (WGS) entry which is preliminary data.</text>
</comment>
<feature type="compositionally biased region" description="Gly residues" evidence="1">
    <location>
        <begin position="291"/>
        <end position="301"/>
    </location>
</feature>
<proteinExistence type="predicted"/>
<accession>A0A644ZCQ0</accession>
<name>A0A644ZCQ0_9ZZZZ</name>
<evidence type="ECO:0000313" key="2">
    <source>
        <dbReference type="EMBL" id="MPM38672.1"/>
    </source>
</evidence>
<sequence length="316" mass="32403">MKRTQRAHQPAAEQQGNGDDDDHKRQRQKNIGLNHPGGVGIGGGPALDSDHGPAVGPAGERNGRVSVNRIFIGLLLNAAFTAQGSGGQGLQRGGKLEIFLRLLIACDHRFDAGEIVIHLGHLLRVRMGHHDALPVHDDGIGVLGVIGVHNLLELFKAQIAAQNPGHLLARAGSVDGVDDGGDGAFRIDIQIGLGDKGLRVGHDLLKPPAVRPVAKVSGASRGLLSVGALLIKQDKIGVVFKGGDQCAVLGLGVGMAKVAAVCKALGHGVGLIHVLRNLRRHADGLALQKPVGGGVPGGGGNEAADEVGKQQGAHAG</sequence>
<organism evidence="2">
    <name type="scientific">bioreactor metagenome</name>
    <dbReference type="NCBI Taxonomy" id="1076179"/>
    <lineage>
        <taxon>unclassified sequences</taxon>
        <taxon>metagenomes</taxon>
        <taxon>ecological metagenomes</taxon>
    </lineage>
</organism>
<gene>
    <name evidence="2" type="ORF">SDC9_85302</name>
</gene>
<reference evidence="2" key="1">
    <citation type="submission" date="2019-08" db="EMBL/GenBank/DDBJ databases">
        <authorList>
            <person name="Kucharzyk K."/>
            <person name="Murdoch R.W."/>
            <person name="Higgins S."/>
            <person name="Loffler F."/>
        </authorList>
    </citation>
    <scope>NUCLEOTIDE SEQUENCE</scope>
</reference>
<feature type="compositionally biased region" description="Gly residues" evidence="1">
    <location>
        <begin position="35"/>
        <end position="45"/>
    </location>
</feature>
<feature type="region of interest" description="Disordered" evidence="1">
    <location>
        <begin position="291"/>
        <end position="316"/>
    </location>
</feature>